<dbReference type="AlphaFoldDB" id="A0A5J4TTX7"/>
<dbReference type="EMBL" id="SNRW01026396">
    <property type="protein sequence ID" value="KAA6360825.1"/>
    <property type="molecule type" value="Genomic_DNA"/>
</dbReference>
<gene>
    <name evidence="1" type="ORF">EZS28_043646</name>
</gene>
<proteinExistence type="predicted"/>
<evidence type="ECO:0000313" key="2">
    <source>
        <dbReference type="Proteomes" id="UP000324800"/>
    </source>
</evidence>
<sequence>MHKYPIAKRSNSGSIWSMALKHGLSRIAKWNDLQLYYRFSAHRHRAQRQILMIRTKNFTHIRKRSANEQKGPFLSLRAAQVAQGPLDITGHIQEGASAGDIVFQPRIQVDLLALDHYEEKGIITDITTINTTTEMVNFERKWLKQQEYTGLTS</sequence>
<comment type="caution">
    <text evidence="1">The sequence shown here is derived from an EMBL/GenBank/DDBJ whole genome shotgun (WGS) entry which is preliminary data.</text>
</comment>
<name>A0A5J4TTX7_9EUKA</name>
<accession>A0A5J4TTX7</accession>
<organism evidence="1 2">
    <name type="scientific">Streblomastix strix</name>
    <dbReference type="NCBI Taxonomy" id="222440"/>
    <lineage>
        <taxon>Eukaryota</taxon>
        <taxon>Metamonada</taxon>
        <taxon>Preaxostyla</taxon>
        <taxon>Oxymonadida</taxon>
        <taxon>Streblomastigidae</taxon>
        <taxon>Streblomastix</taxon>
    </lineage>
</organism>
<reference evidence="1 2" key="1">
    <citation type="submission" date="2019-03" db="EMBL/GenBank/DDBJ databases">
        <title>Single cell metagenomics reveals metabolic interactions within the superorganism composed of flagellate Streblomastix strix and complex community of Bacteroidetes bacteria on its surface.</title>
        <authorList>
            <person name="Treitli S.C."/>
            <person name="Kolisko M."/>
            <person name="Husnik F."/>
            <person name="Keeling P."/>
            <person name="Hampl V."/>
        </authorList>
    </citation>
    <scope>NUCLEOTIDE SEQUENCE [LARGE SCALE GENOMIC DNA]</scope>
    <source>
        <strain evidence="1">ST1C</strain>
    </source>
</reference>
<dbReference type="Proteomes" id="UP000324800">
    <property type="component" value="Unassembled WGS sequence"/>
</dbReference>
<protein>
    <submittedName>
        <fullName evidence="1">Uncharacterized protein</fullName>
    </submittedName>
</protein>
<evidence type="ECO:0000313" key="1">
    <source>
        <dbReference type="EMBL" id="KAA6360825.1"/>
    </source>
</evidence>